<evidence type="ECO:0000256" key="3">
    <source>
        <dbReference type="ARBA" id="ARBA00023274"/>
    </source>
</evidence>
<keyword evidence="9" id="KW-1185">Reference proteome</keyword>
<dbReference type="InterPro" id="IPR020814">
    <property type="entry name" value="Ribosomal_S6_plastid/chlpt"/>
</dbReference>
<dbReference type="RefSeq" id="WP_104937191.1">
    <property type="nucleotide sequence ID" value="NZ_CP021255.1"/>
</dbReference>
<dbReference type="InterPro" id="IPR035980">
    <property type="entry name" value="Ribosomal_bS6_sf"/>
</dbReference>
<evidence type="ECO:0000256" key="5">
    <source>
        <dbReference type="ARBA" id="ARBA00035294"/>
    </source>
</evidence>
<keyword evidence="2 6" id="KW-0689">Ribosomal protein</keyword>
<proteinExistence type="inferred from homology"/>
<feature type="region of interest" description="Disordered" evidence="7">
    <location>
        <begin position="121"/>
        <end position="165"/>
    </location>
</feature>
<evidence type="ECO:0000256" key="6">
    <source>
        <dbReference type="HAMAP-Rule" id="MF_00360"/>
    </source>
</evidence>
<dbReference type="Gene3D" id="3.30.70.60">
    <property type="match status" value="1"/>
</dbReference>
<gene>
    <name evidence="6" type="primary">rpsF</name>
    <name evidence="8" type="ORF">CAY53_11285</name>
</gene>
<dbReference type="Pfam" id="PF01250">
    <property type="entry name" value="Ribosomal_S6"/>
    <property type="match status" value="1"/>
</dbReference>
<dbReference type="CDD" id="cd00473">
    <property type="entry name" value="bS6"/>
    <property type="match status" value="1"/>
</dbReference>
<comment type="similarity">
    <text evidence="1 6">Belongs to the bacterial ribosomal protein bS6 family.</text>
</comment>
<keyword evidence="6" id="KW-0699">rRNA-binding</keyword>
<reference evidence="8 9" key="1">
    <citation type="journal article" date="2018" name="MBio">
        <title>Insights into the evolution of host association through the isolation and characterization of a novel human periodontal pathobiont, Desulfobulbus oralis.</title>
        <authorList>
            <person name="Cross K.L."/>
            <person name="Chirania P."/>
            <person name="Xiong W."/>
            <person name="Beall C.J."/>
            <person name="Elkins J.G."/>
            <person name="Giannone R.J."/>
            <person name="Griffen A.L."/>
            <person name="Guss A.M."/>
            <person name="Hettich R.L."/>
            <person name="Joshi S.S."/>
            <person name="Mokrzan E.M."/>
            <person name="Martin R.K."/>
            <person name="Zhulin I.B."/>
            <person name="Leys E.J."/>
            <person name="Podar M."/>
        </authorList>
    </citation>
    <scope>NUCLEOTIDE SEQUENCE [LARGE SCALE GENOMIC DNA]</scope>
    <source>
        <strain evidence="8 9">ORNL</strain>
    </source>
</reference>
<dbReference type="InterPro" id="IPR000529">
    <property type="entry name" value="Ribosomal_bS6"/>
</dbReference>
<protein>
    <recommendedName>
        <fullName evidence="5 6">Small ribosomal subunit protein bS6</fullName>
    </recommendedName>
</protein>
<dbReference type="HAMAP" id="MF_00360">
    <property type="entry name" value="Ribosomal_bS6"/>
    <property type="match status" value="1"/>
</dbReference>
<evidence type="ECO:0000313" key="9">
    <source>
        <dbReference type="Proteomes" id="UP000239867"/>
    </source>
</evidence>
<sequence length="165" mass="18230">MRHYETTCVLRPNLGEAGFTEVIERCTGTVTGTFGGAVIALERIGLRKLAYMIKKESQGYYFYLNYAAPAEAVAEVERVFRIDDGVLRYLTVKLADSIDEAGMEAERQRLEKARAARIARDAAEAEEEAQSRGRRRDESGSADRRMADTQDDDGDDAAQAAVAAE</sequence>
<dbReference type="InterPro" id="IPR014717">
    <property type="entry name" value="Transl_elong_EF1B/ribsomal_bS6"/>
</dbReference>
<keyword evidence="6" id="KW-0694">RNA-binding</keyword>
<dbReference type="EMBL" id="CP021255">
    <property type="protein sequence ID" value="AVD71983.1"/>
    <property type="molecule type" value="Genomic_DNA"/>
</dbReference>
<dbReference type="KEGG" id="deo:CAY53_11285"/>
<dbReference type="NCBIfam" id="TIGR00166">
    <property type="entry name" value="S6"/>
    <property type="match status" value="1"/>
</dbReference>
<dbReference type="OrthoDB" id="9812702at2"/>
<feature type="compositionally biased region" description="Basic and acidic residues" evidence="7">
    <location>
        <begin position="121"/>
        <end position="148"/>
    </location>
</feature>
<dbReference type="GO" id="GO:0005737">
    <property type="term" value="C:cytoplasm"/>
    <property type="evidence" value="ECO:0007669"/>
    <property type="project" value="UniProtKB-ARBA"/>
</dbReference>
<dbReference type="GO" id="GO:0006412">
    <property type="term" value="P:translation"/>
    <property type="evidence" value="ECO:0007669"/>
    <property type="project" value="UniProtKB-UniRule"/>
</dbReference>
<accession>A0A2L1GQM3</accession>
<dbReference type="AlphaFoldDB" id="A0A2L1GQM3"/>
<evidence type="ECO:0000256" key="1">
    <source>
        <dbReference type="ARBA" id="ARBA00009512"/>
    </source>
</evidence>
<keyword evidence="3 6" id="KW-0687">Ribonucleoprotein</keyword>
<dbReference type="PANTHER" id="PTHR21011">
    <property type="entry name" value="MITOCHONDRIAL 28S RIBOSOMAL PROTEIN S6"/>
    <property type="match status" value="1"/>
</dbReference>
<dbReference type="GO" id="GO:1990904">
    <property type="term" value="C:ribonucleoprotein complex"/>
    <property type="evidence" value="ECO:0007669"/>
    <property type="project" value="UniProtKB-KW"/>
</dbReference>
<evidence type="ECO:0000313" key="8">
    <source>
        <dbReference type="EMBL" id="AVD71983.1"/>
    </source>
</evidence>
<name>A0A2L1GQM3_9BACT</name>
<dbReference type="GO" id="GO:0003735">
    <property type="term" value="F:structural constituent of ribosome"/>
    <property type="evidence" value="ECO:0007669"/>
    <property type="project" value="InterPro"/>
</dbReference>
<dbReference type="SUPFAM" id="SSF54995">
    <property type="entry name" value="Ribosomal protein S6"/>
    <property type="match status" value="1"/>
</dbReference>
<dbReference type="GO" id="GO:0070181">
    <property type="term" value="F:small ribosomal subunit rRNA binding"/>
    <property type="evidence" value="ECO:0007669"/>
    <property type="project" value="TreeGrafter"/>
</dbReference>
<comment type="function">
    <text evidence="4 6">Binds together with bS18 to 16S ribosomal RNA.</text>
</comment>
<evidence type="ECO:0000256" key="7">
    <source>
        <dbReference type="SAM" id="MobiDB-lite"/>
    </source>
</evidence>
<organism evidence="8 9">
    <name type="scientific">Desulfobulbus oralis</name>
    <dbReference type="NCBI Taxonomy" id="1986146"/>
    <lineage>
        <taxon>Bacteria</taxon>
        <taxon>Pseudomonadati</taxon>
        <taxon>Thermodesulfobacteriota</taxon>
        <taxon>Desulfobulbia</taxon>
        <taxon>Desulfobulbales</taxon>
        <taxon>Desulfobulbaceae</taxon>
        <taxon>Desulfobulbus</taxon>
    </lineage>
</organism>
<dbReference type="PANTHER" id="PTHR21011:SF1">
    <property type="entry name" value="SMALL RIBOSOMAL SUBUNIT PROTEIN BS6M"/>
    <property type="match status" value="1"/>
</dbReference>
<evidence type="ECO:0000256" key="4">
    <source>
        <dbReference type="ARBA" id="ARBA00035104"/>
    </source>
</evidence>
<dbReference type="GO" id="GO:0005840">
    <property type="term" value="C:ribosome"/>
    <property type="evidence" value="ECO:0007669"/>
    <property type="project" value="UniProtKB-KW"/>
</dbReference>
<evidence type="ECO:0000256" key="2">
    <source>
        <dbReference type="ARBA" id="ARBA00022980"/>
    </source>
</evidence>
<dbReference type="Proteomes" id="UP000239867">
    <property type="component" value="Chromosome"/>
</dbReference>